<keyword evidence="3" id="KW-1185">Reference proteome</keyword>
<dbReference type="Proteomes" id="UP000481861">
    <property type="component" value="Unassembled WGS sequence"/>
</dbReference>
<evidence type="ECO:0000313" key="3">
    <source>
        <dbReference type="Proteomes" id="UP000481861"/>
    </source>
</evidence>
<dbReference type="EMBL" id="JAADJZ010000002">
    <property type="protein sequence ID" value="KAF2877709.1"/>
    <property type="molecule type" value="Genomic_DNA"/>
</dbReference>
<gene>
    <name evidence="2" type="ORF">BDV95DRAFT_155704</name>
</gene>
<evidence type="ECO:0000256" key="1">
    <source>
        <dbReference type="SAM" id="MobiDB-lite"/>
    </source>
</evidence>
<feature type="region of interest" description="Disordered" evidence="1">
    <location>
        <begin position="81"/>
        <end position="113"/>
    </location>
</feature>
<sequence length="177" mass="20401">MHGCHRRSFTCDRILAQYPRVWHTRDPTKRKVPENLNLGAPGQLEPSDQVFLIPRRWLCGNDRKSKDLDALATKVSIRSTRYNRLDREPGEPSRPCPANSNQHPDRKNRAEQSPVSWRLRELVSMRVIGLWWLKYHAESNLESKKLRQGKGAWLAGTALEDSATFLETSELLSRACD</sequence>
<reference evidence="2 3" key="1">
    <citation type="submission" date="2020-01" db="EMBL/GenBank/DDBJ databases">
        <authorList>
            <consortium name="DOE Joint Genome Institute"/>
            <person name="Haridas S."/>
            <person name="Albert R."/>
            <person name="Binder M."/>
            <person name="Bloem J."/>
            <person name="Labutti K."/>
            <person name="Salamov A."/>
            <person name="Andreopoulos B."/>
            <person name="Baker S.E."/>
            <person name="Barry K."/>
            <person name="Bills G."/>
            <person name="Bluhm B.H."/>
            <person name="Cannon C."/>
            <person name="Castanera R."/>
            <person name="Culley D.E."/>
            <person name="Daum C."/>
            <person name="Ezra D."/>
            <person name="Gonzalez J.B."/>
            <person name="Henrissat B."/>
            <person name="Kuo A."/>
            <person name="Liang C."/>
            <person name="Lipzen A."/>
            <person name="Lutzoni F."/>
            <person name="Magnuson J."/>
            <person name="Mondo S."/>
            <person name="Nolan M."/>
            <person name="Ohm R."/>
            <person name="Pangilinan J."/>
            <person name="Park H.-J.H."/>
            <person name="Ramirez L."/>
            <person name="Alfaro M."/>
            <person name="Sun H."/>
            <person name="Tritt A."/>
            <person name="Yoshinaga Y."/>
            <person name="Zwiers L.-H.L."/>
            <person name="Turgeon B.G."/>
            <person name="Goodwin S.B."/>
            <person name="Spatafora J.W."/>
            <person name="Crous P.W."/>
            <person name="Grigoriev I.V."/>
        </authorList>
    </citation>
    <scope>NUCLEOTIDE SEQUENCE [LARGE SCALE GENOMIC DNA]</scope>
    <source>
        <strain evidence="2 3">CBS 611.86</strain>
    </source>
</reference>
<evidence type="ECO:0000313" key="2">
    <source>
        <dbReference type="EMBL" id="KAF2877709.1"/>
    </source>
</evidence>
<protein>
    <submittedName>
        <fullName evidence="2">Uncharacterized protein</fullName>
    </submittedName>
</protein>
<dbReference type="AlphaFoldDB" id="A0A7C8IEL2"/>
<organism evidence="2 3">
    <name type="scientific">Massariosphaeria phaeospora</name>
    <dbReference type="NCBI Taxonomy" id="100035"/>
    <lineage>
        <taxon>Eukaryota</taxon>
        <taxon>Fungi</taxon>
        <taxon>Dikarya</taxon>
        <taxon>Ascomycota</taxon>
        <taxon>Pezizomycotina</taxon>
        <taxon>Dothideomycetes</taxon>
        <taxon>Pleosporomycetidae</taxon>
        <taxon>Pleosporales</taxon>
        <taxon>Pleosporales incertae sedis</taxon>
        <taxon>Massariosphaeria</taxon>
    </lineage>
</organism>
<name>A0A7C8IEL2_9PLEO</name>
<accession>A0A7C8IEL2</accession>
<comment type="caution">
    <text evidence="2">The sequence shown here is derived from an EMBL/GenBank/DDBJ whole genome shotgun (WGS) entry which is preliminary data.</text>
</comment>
<proteinExistence type="predicted"/>